<dbReference type="GO" id="GO:0016491">
    <property type="term" value="F:oxidoreductase activity"/>
    <property type="evidence" value="ECO:0007669"/>
    <property type="project" value="TreeGrafter"/>
</dbReference>
<evidence type="ECO:0000313" key="1">
    <source>
        <dbReference type="EMBL" id="QEH38770.1"/>
    </source>
</evidence>
<dbReference type="PANTHER" id="PTHR12697">
    <property type="entry name" value="PBS LYASE HEAT-LIKE PROTEIN"/>
    <property type="match status" value="1"/>
</dbReference>
<keyword evidence="2" id="KW-1185">Reference proteome</keyword>
<dbReference type="SUPFAM" id="SSF48371">
    <property type="entry name" value="ARM repeat"/>
    <property type="match status" value="1"/>
</dbReference>
<keyword evidence="1" id="KW-0456">Lyase</keyword>
<sequence>MSESGVPPEAWRSGLTSPNYRVRWKAIRGLGASRDPLAYDALVAAIGDRLPTIRIAALSALGRLRDRRAIGPAIEALKDPDAKVRDSAAAALKKFGKAAHAPMRDAYRDGDAGARLALLGALGRIKTPAISELLIAALDDPRDEIRIEAARVLGVRKDRRAVPRLLEAVAEGGPCLPAFIRALGEIGDPEALEPLRAILSAPAFMLRAEAATALRKIDNGRAVGFFCERLEEPDRDESGDLALTLAGTDLLGATESLVRRARASGDGDAIARAIVEVRRALDRHSAGLDAGRDDGPVAGAAGSCRRAGVESLRELERILRALGRGR</sequence>
<organism evidence="1 2">
    <name type="scientific">Aquisphaera giovannonii</name>
    <dbReference type="NCBI Taxonomy" id="406548"/>
    <lineage>
        <taxon>Bacteria</taxon>
        <taxon>Pseudomonadati</taxon>
        <taxon>Planctomycetota</taxon>
        <taxon>Planctomycetia</taxon>
        <taxon>Isosphaerales</taxon>
        <taxon>Isosphaeraceae</taxon>
        <taxon>Aquisphaera</taxon>
    </lineage>
</organism>
<evidence type="ECO:0000313" key="2">
    <source>
        <dbReference type="Proteomes" id="UP000324233"/>
    </source>
</evidence>
<accession>A0A5B9WFU4</accession>
<proteinExistence type="predicted"/>
<dbReference type="InterPro" id="IPR011989">
    <property type="entry name" value="ARM-like"/>
</dbReference>
<dbReference type="AlphaFoldDB" id="A0A5B9WFU4"/>
<gene>
    <name evidence="1" type="ORF">OJF2_73760</name>
</gene>
<dbReference type="Pfam" id="PF13646">
    <property type="entry name" value="HEAT_2"/>
    <property type="match status" value="3"/>
</dbReference>
<dbReference type="InterPro" id="IPR016024">
    <property type="entry name" value="ARM-type_fold"/>
</dbReference>
<dbReference type="Gene3D" id="1.25.10.10">
    <property type="entry name" value="Leucine-rich Repeat Variant"/>
    <property type="match status" value="3"/>
</dbReference>
<dbReference type="InterPro" id="IPR004155">
    <property type="entry name" value="PBS_lyase_HEAT"/>
</dbReference>
<dbReference type="GO" id="GO:0016829">
    <property type="term" value="F:lyase activity"/>
    <property type="evidence" value="ECO:0007669"/>
    <property type="project" value="UniProtKB-KW"/>
</dbReference>
<reference evidence="1 2" key="1">
    <citation type="submission" date="2019-08" db="EMBL/GenBank/DDBJ databases">
        <title>Deep-cultivation of Planctomycetes and their phenomic and genomic characterization uncovers novel biology.</title>
        <authorList>
            <person name="Wiegand S."/>
            <person name="Jogler M."/>
            <person name="Boedeker C."/>
            <person name="Pinto D."/>
            <person name="Vollmers J."/>
            <person name="Rivas-Marin E."/>
            <person name="Kohn T."/>
            <person name="Peeters S.H."/>
            <person name="Heuer A."/>
            <person name="Rast P."/>
            <person name="Oberbeckmann S."/>
            <person name="Bunk B."/>
            <person name="Jeske O."/>
            <person name="Meyerdierks A."/>
            <person name="Storesund J.E."/>
            <person name="Kallscheuer N."/>
            <person name="Luecker S."/>
            <person name="Lage O.M."/>
            <person name="Pohl T."/>
            <person name="Merkel B.J."/>
            <person name="Hornburger P."/>
            <person name="Mueller R.-W."/>
            <person name="Bruemmer F."/>
            <person name="Labrenz M."/>
            <person name="Spormann A.M."/>
            <person name="Op den Camp H."/>
            <person name="Overmann J."/>
            <person name="Amann R."/>
            <person name="Jetten M.S.M."/>
            <person name="Mascher T."/>
            <person name="Medema M.H."/>
            <person name="Devos D.P."/>
            <person name="Kaster A.-K."/>
            <person name="Ovreas L."/>
            <person name="Rohde M."/>
            <person name="Galperin M.Y."/>
            <person name="Jogler C."/>
        </authorList>
    </citation>
    <scope>NUCLEOTIDE SEQUENCE [LARGE SCALE GENOMIC DNA]</scope>
    <source>
        <strain evidence="1 2">OJF2</strain>
    </source>
</reference>
<dbReference type="EMBL" id="CP042997">
    <property type="protein sequence ID" value="QEH38770.1"/>
    <property type="molecule type" value="Genomic_DNA"/>
</dbReference>
<name>A0A5B9WFU4_9BACT</name>
<protein>
    <submittedName>
        <fullName evidence="1">Putative lyase</fullName>
    </submittedName>
</protein>
<dbReference type="SMART" id="SM00567">
    <property type="entry name" value="EZ_HEAT"/>
    <property type="match status" value="7"/>
</dbReference>
<dbReference type="RefSeq" id="WP_168222249.1">
    <property type="nucleotide sequence ID" value="NZ_CP042997.1"/>
</dbReference>
<dbReference type="KEGG" id="agv:OJF2_73760"/>
<dbReference type="Proteomes" id="UP000324233">
    <property type="component" value="Chromosome"/>
</dbReference>
<dbReference type="PANTHER" id="PTHR12697:SF5">
    <property type="entry name" value="DEOXYHYPUSINE HYDROXYLASE"/>
    <property type="match status" value="1"/>
</dbReference>